<dbReference type="Proteomes" id="UP001163223">
    <property type="component" value="Chromosome"/>
</dbReference>
<keyword evidence="2" id="KW-1185">Reference proteome</keyword>
<accession>A0ACD4NVP7</accession>
<organism evidence="1 2">
    <name type="scientific">Antarcticirhabdus aurantiaca</name>
    <dbReference type="NCBI Taxonomy" id="2606717"/>
    <lineage>
        <taxon>Bacteria</taxon>
        <taxon>Pseudomonadati</taxon>
        <taxon>Pseudomonadota</taxon>
        <taxon>Alphaproteobacteria</taxon>
        <taxon>Hyphomicrobiales</taxon>
        <taxon>Aurantimonadaceae</taxon>
        <taxon>Antarcticirhabdus</taxon>
    </lineage>
</organism>
<evidence type="ECO:0000313" key="1">
    <source>
        <dbReference type="EMBL" id="WAJ30868.1"/>
    </source>
</evidence>
<proteinExistence type="predicted"/>
<sequence length="239" mass="25800">MADLSWLTARPIAHRGLHDGNRAVYENSLAAALLAIDEGFAIECDVQLSADGTPHIFHDDTLDRLTSATGRIRAQDDAAIAALRLGETAEGIPTVAAFLDAVAGRVPILMELKGESAEADGHYVPAIKDLVDAYDGPLALMSFDAWLVEGVIAAGVERPVGLTAEGTSAAELERHRALYDKGCTFTSYSVHHLPNAFTSHVREGLGAPVLTWTVRTLEERDWSRLHADQMTFEGFRPQA</sequence>
<protein>
    <submittedName>
        <fullName evidence="1">Glycerophosphodiester phosphodiesterase family protein</fullName>
    </submittedName>
</protein>
<name>A0ACD4NVP7_9HYPH</name>
<evidence type="ECO:0000313" key="2">
    <source>
        <dbReference type="Proteomes" id="UP001163223"/>
    </source>
</evidence>
<reference evidence="1" key="1">
    <citation type="submission" date="2022-11" db="EMBL/GenBank/DDBJ databases">
        <title>beta-Carotene-producing bacterium, Jeongeuplla avenae sp. nov., alleviates the salt stress of Arabidopsis seedlings.</title>
        <authorList>
            <person name="Jiang L."/>
            <person name="Lee J."/>
        </authorList>
    </citation>
    <scope>NUCLEOTIDE SEQUENCE</scope>
    <source>
        <strain evidence="1">DY_R2A_6</strain>
    </source>
</reference>
<dbReference type="EMBL" id="CP113520">
    <property type="protein sequence ID" value="WAJ30868.1"/>
    <property type="molecule type" value="Genomic_DNA"/>
</dbReference>
<gene>
    <name evidence="1" type="ORF">OXU80_11965</name>
</gene>